<keyword evidence="4" id="KW-1185">Reference proteome</keyword>
<dbReference type="PANTHER" id="PTHR31807:SF37">
    <property type="entry name" value="HAUS AUGMIN-LIKE COMPLEX SUBUNIT 8"/>
    <property type="match status" value="1"/>
</dbReference>
<evidence type="ECO:0000256" key="1">
    <source>
        <dbReference type="ARBA" id="ARBA00010016"/>
    </source>
</evidence>
<dbReference type="PANTHER" id="PTHR31807">
    <property type="entry name" value="AUGMIN FAMILY MEMBER"/>
    <property type="match status" value="1"/>
</dbReference>
<dbReference type="GO" id="GO:0005880">
    <property type="term" value="C:nuclear microtubule"/>
    <property type="evidence" value="ECO:0007669"/>
    <property type="project" value="TreeGrafter"/>
</dbReference>
<dbReference type="GO" id="GO:0051225">
    <property type="term" value="P:spindle assembly"/>
    <property type="evidence" value="ECO:0007669"/>
    <property type="project" value="TreeGrafter"/>
</dbReference>
<dbReference type="GO" id="GO:0008017">
    <property type="term" value="F:microtubule binding"/>
    <property type="evidence" value="ECO:0007669"/>
    <property type="project" value="TreeGrafter"/>
</dbReference>
<dbReference type="AlphaFoldDB" id="A0A9N9EEK2"/>
<dbReference type="InterPro" id="IPR007573">
    <property type="entry name" value="QWRF"/>
</dbReference>
<protein>
    <submittedName>
        <fullName evidence="3">11004_t:CDS:1</fullName>
    </submittedName>
</protein>
<dbReference type="EMBL" id="CAJVPV010013008">
    <property type="protein sequence ID" value="CAG8674159.1"/>
    <property type="molecule type" value="Genomic_DNA"/>
</dbReference>
<dbReference type="Pfam" id="PF04484">
    <property type="entry name" value="QWRF"/>
    <property type="match status" value="1"/>
</dbReference>
<comment type="similarity">
    <text evidence="1">Belongs to the QWRF family.</text>
</comment>
<reference evidence="3" key="1">
    <citation type="submission" date="2021-06" db="EMBL/GenBank/DDBJ databases">
        <authorList>
            <person name="Kallberg Y."/>
            <person name="Tangrot J."/>
            <person name="Rosling A."/>
        </authorList>
    </citation>
    <scope>NUCLEOTIDE SEQUENCE</scope>
    <source>
        <strain evidence="3">CL551</strain>
    </source>
</reference>
<feature type="region of interest" description="Disordered" evidence="2">
    <location>
        <begin position="31"/>
        <end position="66"/>
    </location>
</feature>
<organism evidence="3 4">
    <name type="scientific">Acaulospora morrowiae</name>
    <dbReference type="NCBI Taxonomy" id="94023"/>
    <lineage>
        <taxon>Eukaryota</taxon>
        <taxon>Fungi</taxon>
        <taxon>Fungi incertae sedis</taxon>
        <taxon>Mucoromycota</taxon>
        <taxon>Glomeromycotina</taxon>
        <taxon>Glomeromycetes</taxon>
        <taxon>Diversisporales</taxon>
        <taxon>Acaulosporaceae</taxon>
        <taxon>Acaulospora</taxon>
    </lineage>
</organism>
<comment type="caution">
    <text evidence="3">The sequence shown here is derived from an EMBL/GenBank/DDBJ whole genome shotgun (WGS) entry which is preliminary data.</text>
</comment>
<sequence>MSTSQVNKNAEKHVKFTEWNPDAFAKTCNSNENMISEGGRSSPTLSVSTTTSTNTEQQRKKKKTREVKARYLTNNMNARNVGSKTAERYDKEKKGVSKSITCASKNKQQNTIRKPIVRPIGSIINRTKGNLAHKQKVEALKCASQNIAFLNYQEDKKLGDNILKELMPPVGQTSNKVKLSVGDQSGISLDDELTMLNARLMQWCLLNAKAEYAFDCQKRGVETQLLNAWNLLTKKQEEMSNAWRKFTLEKEIAILDETLKSQFNILQQVSQYLEHFSTHYIAFASSLASTAAAMPITNVLAGGLGHLTEEINLCSNDLNGMLQRWETESPVIRNIANSMYKLCVNIKEEIQELSECNSLLFEISEAETIESSLRIQKIETLSDQNNARTSPFD</sequence>
<gene>
    <name evidence="3" type="ORF">AMORRO_LOCUS10948</name>
</gene>
<dbReference type="GO" id="GO:0005737">
    <property type="term" value="C:cytoplasm"/>
    <property type="evidence" value="ECO:0007669"/>
    <property type="project" value="TreeGrafter"/>
</dbReference>
<evidence type="ECO:0000313" key="3">
    <source>
        <dbReference type="EMBL" id="CAG8674159.1"/>
    </source>
</evidence>
<dbReference type="OrthoDB" id="5599902at2759"/>
<accession>A0A9N9EEK2</accession>
<dbReference type="Proteomes" id="UP000789342">
    <property type="component" value="Unassembled WGS sequence"/>
</dbReference>
<name>A0A9N9EEK2_9GLOM</name>
<proteinExistence type="inferred from homology"/>
<evidence type="ECO:0000256" key="2">
    <source>
        <dbReference type="SAM" id="MobiDB-lite"/>
    </source>
</evidence>
<feature type="compositionally biased region" description="Low complexity" evidence="2">
    <location>
        <begin position="41"/>
        <end position="55"/>
    </location>
</feature>
<evidence type="ECO:0000313" key="4">
    <source>
        <dbReference type="Proteomes" id="UP000789342"/>
    </source>
</evidence>